<gene>
    <name evidence="8" type="ORF">Zmor_004072</name>
</gene>
<keyword evidence="6" id="KW-0695">RNA-directed DNA polymerase</keyword>
<dbReference type="CDD" id="cd09274">
    <property type="entry name" value="RNase_HI_RT_Ty3"/>
    <property type="match status" value="1"/>
</dbReference>
<dbReference type="InterPro" id="IPR041373">
    <property type="entry name" value="RT_RNaseH"/>
</dbReference>
<dbReference type="InterPro" id="IPR050951">
    <property type="entry name" value="Retrovirus_Pol_polyprotein"/>
</dbReference>
<dbReference type="InterPro" id="IPR000477">
    <property type="entry name" value="RT_dom"/>
</dbReference>
<sequence length="444" mass="51340">MINDLILSLNGSKWFSEIDLKSAFHQIELEESNREITTFATCGGLYRFKRLFFGINCAPEIFQRIMEQLAEDLHGVEIYVDDFLVHGKTLEEHNRNLLELLKRLENSGITVNKGKCKIAQKKLEFMGHEISEEGVRPLRSRIETIKNFRAPKTKTELSSFLGLVGFCSKFIPEYSALTAPLRKLIRKDVQFQWRKEQSKAFERLKGELMKSKTLGFFDPRCKSTIIADASPYGIGAVLVQMQNGGEKIIEYASRALTDADKKYSQTEKEALSLVWACERFHLYVYGAEFDIITDHKPLEFIFSPRSKPCARVERWVMRLMGYNFNVIYQPGKKNIADPLSRLTDTNTKSNIANDEHHVRWVAKEAVPYSMSIEEIREKSTEMQDLRDAIREDKYPVRLRKNELIKTELCIIDDVVLRGTRILISPSLRQRVLKLAMKVIRESSK</sequence>
<organism evidence="8 9">
    <name type="scientific">Zophobas morio</name>
    <dbReference type="NCBI Taxonomy" id="2755281"/>
    <lineage>
        <taxon>Eukaryota</taxon>
        <taxon>Metazoa</taxon>
        <taxon>Ecdysozoa</taxon>
        <taxon>Arthropoda</taxon>
        <taxon>Hexapoda</taxon>
        <taxon>Insecta</taxon>
        <taxon>Pterygota</taxon>
        <taxon>Neoptera</taxon>
        <taxon>Endopterygota</taxon>
        <taxon>Coleoptera</taxon>
        <taxon>Polyphaga</taxon>
        <taxon>Cucujiformia</taxon>
        <taxon>Tenebrionidae</taxon>
        <taxon>Zophobas</taxon>
    </lineage>
</organism>
<dbReference type="EMBL" id="JALNTZ010000012">
    <property type="protein sequence ID" value="KAJ3639202.1"/>
    <property type="molecule type" value="Genomic_DNA"/>
</dbReference>
<dbReference type="SUPFAM" id="SSF56672">
    <property type="entry name" value="DNA/RNA polymerases"/>
    <property type="match status" value="1"/>
</dbReference>
<comment type="caution">
    <text evidence="8">The sequence shown here is derived from an EMBL/GenBank/DDBJ whole genome shotgun (WGS) entry which is preliminary data.</text>
</comment>
<dbReference type="Proteomes" id="UP001168821">
    <property type="component" value="Unassembled WGS sequence"/>
</dbReference>
<accession>A0AA38M1Z9</accession>
<keyword evidence="1" id="KW-0808">Transferase</keyword>
<keyword evidence="5" id="KW-0378">Hydrolase</keyword>
<keyword evidence="2" id="KW-0548">Nucleotidyltransferase</keyword>
<evidence type="ECO:0000256" key="6">
    <source>
        <dbReference type="ARBA" id="ARBA00022918"/>
    </source>
</evidence>
<dbReference type="PANTHER" id="PTHR37984">
    <property type="entry name" value="PROTEIN CBG26694"/>
    <property type="match status" value="1"/>
</dbReference>
<evidence type="ECO:0000313" key="9">
    <source>
        <dbReference type="Proteomes" id="UP001168821"/>
    </source>
</evidence>
<evidence type="ECO:0000256" key="4">
    <source>
        <dbReference type="ARBA" id="ARBA00022759"/>
    </source>
</evidence>
<keyword evidence="4" id="KW-0255">Endonuclease</keyword>
<dbReference type="InterPro" id="IPR043502">
    <property type="entry name" value="DNA/RNA_pol_sf"/>
</dbReference>
<dbReference type="PANTHER" id="PTHR37984:SF11">
    <property type="entry name" value="INTEGRASE CATALYTIC DOMAIN-CONTAINING PROTEIN"/>
    <property type="match status" value="1"/>
</dbReference>
<dbReference type="InterPro" id="IPR043128">
    <property type="entry name" value="Rev_trsase/Diguanyl_cyclase"/>
</dbReference>
<dbReference type="Pfam" id="PF17917">
    <property type="entry name" value="RT_RNaseH"/>
    <property type="match status" value="1"/>
</dbReference>
<dbReference type="GO" id="GO:0016787">
    <property type="term" value="F:hydrolase activity"/>
    <property type="evidence" value="ECO:0007669"/>
    <property type="project" value="UniProtKB-KW"/>
</dbReference>
<dbReference type="Pfam" id="PF00078">
    <property type="entry name" value="RVT_1"/>
    <property type="match status" value="1"/>
</dbReference>
<evidence type="ECO:0000313" key="8">
    <source>
        <dbReference type="EMBL" id="KAJ3639202.1"/>
    </source>
</evidence>
<feature type="domain" description="Reverse transcriptase" evidence="7">
    <location>
        <begin position="1"/>
        <end position="130"/>
    </location>
</feature>
<keyword evidence="9" id="KW-1185">Reference proteome</keyword>
<evidence type="ECO:0000256" key="5">
    <source>
        <dbReference type="ARBA" id="ARBA00022801"/>
    </source>
</evidence>
<dbReference type="PROSITE" id="PS50878">
    <property type="entry name" value="RT_POL"/>
    <property type="match status" value="1"/>
</dbReference>
<dbReference type="GO" id="GO:0004519">
    <property type="term" value="F:endonuclease activity"/>
    <property type="evidence" value="ECO:0007669"/>
    <property type="project" value="UniProtKB-KW"/>
</dbReference>
<evidence type="ECO:0000256" key="1">
    <source>
        <dbReference type="ARBA" id="ARBA00022679"/>
    </source>
</evidence>
<keyword evidence="3" id="KW-0540">Nuclease</keyword>
<name>A0AA38M1Z9_9CUCU</name>
<proteinExistence type="predicted"/>
<dbReference type="FunFam" id="3.30.70.270:FF:000026">
    <property type="entry name" value="Transposon Ty3-G Gag-Pol polyprotein"/>
    <property type="match status" value="1"/>
</dbReference>
<dbReference type="GO" id="GO:0003964">
    <property type="term" value="F:RNA-directed DNA polymerase activity"/>
    <property type="evidence" value="ECO:0007669"/>
    <property type="project" value="UniProtKB-KW"/>
</dbReference>
<evidence type="ECO:0000256" key="2">
    <source>
        <dbReference type="ARBA" id="ARBA00022695"/>
    </source>
</evidence>
<dbReference type="AlphaFoldDB" id="A0AA38M1Z9"/>
<protein>
    <recommendedName>
        <fullName evidence="7">Reverse transcriptase domain-containing protein</fullName>
    </recommendedName>
</protein>
<dbReference type="Gene3D" id="3.30.70.270">
    <property type="match status" value="2"/>
</dbReference>
<reference evidence="8" key="1">
    <citation type="journal article" date="2023" name="G3 (Bethesda)">
        <title>Whole genome assemblies of Zophobas morio and Tenebrio molitor.</title>
        <authorList>
            <person name="Kaur S."/>
            <person name="Stinson S.A."/>
            <person name="diCenzo G.C."/>
        </authorList>
    </citation>
    <scope>NUCLEOTIDE SEQUENCE</scope>
    <source>
        <strain evidence="8">QUZm001</strain>
    </source>
</reference>
<evidence type="ECO:0000259" key="7">
    <source>
        <dbReference type="PROSITE" id="PS50878"/>
    </source>
</evidence>
<evidence type="ECO:0000256" key="3">
    <source>
        <dbReference type="ARBA" id="ARBA00022722"/>
    </source>
</evidence>
<dbReference type="CDD" id="cd01647">
    <property type="entry name" value="RT_LTR"/>
    <property type="match status" value="1"/>
</dbReference>